<dbReference type="InterPro" id="IPR020456">
    <property type="entry name" value="Acylphosphatase"/>
</dbReference>
<evidence type="ECO:0000256" key="4">
    <source>
        <dbReference type="ARBA" id="ARBA00047645"/>
    </source>
</evidence>
<protein>
    <recommendedName>
        <fullName evidence="3 5">Acylphosphatase</fullName>
        <ecNumber evidence="2 5">3.6.1.7</ecNumber>
    </recommendedName>
</protein>
<proteinExistence type="inferred from homology"/>
<feature type="active site" evidence="5">
    <location>
        <position position="36"/>
    </location>
</feature>
<evidence type="ECO:0000256" key="1">
    <source>
        <dbReference type="ARBA" id="ARBA00005614"/>
    </source>
</evidence>
<reference evidence="10" key="1">
    <citation type="journal article" date="2019" name="Int. J. Syst. Evol. Microbiol.">
        <title>The Global Catalogue of Microorganisms (GCM) 10K type strain sequencing project: providing services to taxonomists for standard genome sequencing and annotation.</title>
        <authorList>
            <consortium name="The Broad Institute Genomics Platform"/>
            <consortium name="The Broad Institute Genome Sequencing Center for Infectious Disease"/>
            <person name="Wu L."/>
            <person name="Ma J."/>
        </authorList>
    </citation>
    <scope>NUCLEOTIDE SEQUENCE [LARGE SCALE GENOMIC DNA]</scope>
    <source>
        <strain evidence="10">CGMCC 4.7323</strain>
    </source>
</reference>
<evidence type="ECO:0000256" key="7">
    <source>
        <dbReference type="RuleBase" id="RU004168"/>
    </source>
</evidence>
<dbReference type="Proteomes" id="UP000600080">
    <property type="component" value="Unassembled WGS sequence"/>
</dbReference>
<dbReference type="EMBL" id="BMND01000002">
    <property type="protein sequence ID" value="GGN34085.1"/>
    <property type="molecule type" value="Genomic_DNA"/>
</dbReference>
<dbReference type="InterPro" id="IPR001792">
    <property type="entry name" value="Acylphosphatase-like_dom"/>
</dbReference>
<dbReference type="EC" id="3.6.1.7" evidence="2 5"/>
<sequence length="88" mass="9612">MIRRHVVVSGTVQGVFFRDSCRQLAVEHAVAGWVANRPDGTVEAVFEGAPERVGPLLDWVREGPPLASVDTVTVQEEEPQGLTGFEVR</sequence>
<dbReference type="PROSITE" id="PS51160">
    <property type="entry name" value="ACYLPHOSPHATASE_3"/>
    <property type="match status" value="1"/>
</dbReference>
<dbReference type="InterPro" id="IPR036046">
    <property type="entry name" value="Acylphosphatase-like_dom_sf"/>
</dbReference>
<comment type="caution">
    <text evidence="9">The sequence shown here is derived from an EMBL/GenBank/DDBJ whole genome shotgun (WGS) entry which is preliminary data.</text>
</comment>
<organism evidence="9 10">
    <name type="scientific">Streptomyces kronopolitis</name>
    <dbReference type="NCBI Taxonomy" id="1612435"/>
    <lineage>
        <taxon>Bacteria</taxon>
        <taxon>Bacillati</taxon>
        <taxon>Actinomycetota</taxon>
        <taxon>Actinomycetes</taxon>
        <taxon>Kitasatosporales</taxon>
        <taxon>Streptomycetaceae</taxon>
        <taxon>Streptomyces</taxon>
    </lineage>
</organism>
<evidence type="ECO:0000313" key="10">
    <source>
        <dbReference type="Proteomes" id="UP000600080"/>
    </source>
</evidence>
<evidence type="ECO:0000256" key="5">
    <source>
        <dbReference type="PROSITE-ProRule" id="PRU00520"/>
    </source>
</evidence>
<dbReference type="RefSeq" id="WP_189095913.1">
    <property type="nucleotide sequence ID" value="NZ_BMND01000002.1"/>
</dbReference>
<evidence type="ECO:0000259" key="8">
    <source>
        <dbReference type="PROSITE" id="PS51160"/>
    </source>
</evidence>
<feature type="domain" description="Acylphosphatase-like" evidence="8">
    <location>
        <begin position="3"/>
        <end position="88"/>
    </location>
</feature>
<dbReference type="SUPFAM" id="SSF54975">
    <property type="entry name" value="Acylphosphatase/BLUF domain-like"/>
    <property type="match status" value="1"/>
</dbReference>
<evidence type="ECO:0000313" key="9">
    <source>
        <dbReference type="EMBL" id="GGN34085.1"/>
    </source>
</evidence>
<name>A0ABQ2J1V4_9ACTN</name>
<dbReference type="Gene3D" id="3.30.70.100">
    <property type="match status" value="1"/>
</dbReference>
<gene>
    <name evidence="9" type="primary">acyP</name>
    <name evidence="9" type="ORF">GCM10012285_05910</name>
</gene>
<keyword evidence="5 6" id="KW-0378">Hydrolase</keyword>
<evidence type="ECO:0000256" key="6">
    <source>
        <dbReference type="RuleBase" id="RU000553"/>
    </source>
</evidence>
<keyword evidence="10" id="KW-1185">Reference proteome</keyword>
<dbReference type="InterPro" id="IPR017968">
    <property type="entry name" value="Acylphosphatase_CS"/>
</dbReference>
<accession>A0ABQ2J1V4</accession>
<dbReference type="PANTHER" id="PTHR47268:SF4">
    <property type="entry name" value="ACYLPHOSPHATASE"/>
    <property type="match status" value="1"/>
</dbReference>
<comment type="similarity">
    <text evidence="1 7">Belongs to the acylphosphatase family.</text>
</comment>
<comment type="catalytic activity">
    <reaction evidence="4 5 6">
        <text>an acyl phosphate + H2O = a carboxylate + phosphate + H(+)</text>
        <dbReference type="Rhea" id="RHEA:14965"/>
        <dbReference type="ChEBI" id="CHEBI:15377"/>
        <dbReference type="ChEBI" id="CHEBI:15378"/>
        <dbReference type="ChEBI" id="CHEBI:29067"/>
        <dbReference type="ChEBI" id="CHEBI:43474"/>
        <dbReference type="ChEBI" id="CHEBI:59918"/>
        <dbReference type="EC" id="3.6.1.7"/>
    </reaction>
</comment>
<dbReference type="PANTHER" id="PTHR47268">
    <property type="entry name" value="ACYLPHOSPHATASE"/>
    <property type="match status" value="1"/>
</dbReference>
<dbReference type="PROSITE" id="PS00151">
    <property type="entry name" value="ACYLPHOSPHATASE_2"/>
    <property type="match status" value="1"/>
</dbReference>
<dbReference type="PROSITE" id="PS00150">
    <property type="entry name" value="ACYLPHOSPHATASE_1"/>
    <property type="match status" value="1"/>
</dbReference>
<evidence type="ECO:0000256" key="3">
    <source>
        <dbReference type="ARBA" id="ARBA00015991"/>
    </source>
</evidence>
<feature type="active site" evidence="5">
    <location>
        <position position="18"/>
    </location>
</feature>
<evidence type="ECO:0000256" key="2">
    <source>
        <dbReference type="ARBA" id="ARBA00012150"/>
    </source>
</evidence>
<dbReference type="GeneID" id="301546484"/>
<dbReference type="Pfam" id="PF00708">
    <property type="entry name" value="Acylphosphatase"/>
    <property type="match status" value="1"/>
</dbReference>